<dbReference type="AlphaFoldDB" id="A0A4R9C038"/>
<keyword evidence="4" id="KW-0159">Chromosome partition</keyword>
<dbReference type="Pfam" id="PF02899">
    <property type="entry name" value="Phage_int_SAM_1"/>
    <property type="match status" value="1"/>
</dbReference>
<reference evidence="12 13" key="1">
    <citation type="submission" date="2019-01" db="EMBL/GenBank/DDBJ databases">
        <title>Draft Genome Sequences of Helcococcus ovis Strains Isolated from the Uterus and Vagina of Dairy Cows with Metritis.</title>
        <authorList>
            <person name="Cunha F."/>
            <person name="Jeon S.J."/>
            <person name="Kutzer P."/>
            <person name="Galvao K.N."/>
        </authorList>
    </citation>
    <scope>NUCLEOTIDE SEQUENCE [LARGE SCALE GENOMIC DNA]</scope>
    <source>
        <strain evidence="12 13">KG-37</strain>
    </source>
</reference>
<evidence type="ECO:0000259" key="10">
    <source>
        <dbReference type="PROSITE" id="PS51898"/>
    </source>
</evidence>
<dbReference type="SUPFAM" id="SSF56349">
    <property type="entry name" value="DNA breaking-rejoining enzymes"/>
    <property type="match status" value="1"/>
</dbReference>
<dbReference type="GO" id="GO:0015074">
    <property type="term" value="P:DNA integration"/>
    <property type="evidence" value="ECO:0007669"/>
    <property type="project" value="UniProtKB-KW"/>
</dbReference>
<dbReference type="GO" id="GO:0007059">
    <property type="term" value="P:chromosome segregation"/>
    <property type="evidence" value="ECO:0007669"/>
    <property type="project" value="UniProtKB-KW"/>
</dbReference>
<keyword evidence="13" id="KW-1185">Reference proteome</keyword>
<dbReference type="Gene3D" id="1.10.443.10">
    <property type="entry name" value="Intergrase catalytic core"/>
    <property type="match status" value="1"/>
</dbReference>
<evidence type="ECO:0000256" key="7">
    <source>
        <dbReference type="ARBA" id="ARBA00023172"/>
    </source>
</evidence>
<dbReference type="InterPro" id="IPR013762">
    <property type="entry name" value="Integrase-like_cat_sf"/>
</dbReference>
<evidence type="ECO:0000256" key="5">
    <source>
        <dbReference type="ARBA" id="ARBA00022908"/>
    </source>
</evidence>
<keyword evidence="6 9" id="KW-0238">DNA-binding</keyword>
<dbReference type="InterPro" id="IPR044068">
    <property type="entry name" value="CB"/>
</dbReference>
<keyword evidence="2" id="KW-0963">Cytoplasm</keyword>
<sequence length="325" mass="37993">MYNNDVPVFLTDFINYLKTIKGLSPNTVHEYFYDIRLYLKFMTYRLRLLDFEQNTKIEDIDISRLREVYLKGITIIDLHSYISYRDNERDNSSTTRARKISSLRTFYKYLTTVSKTLDENPTLELETPKMKKRNPVYLTLDESKILLNSIAQEKNLFMRLRDFAIVLVFLTTGLRLSELSSMNIDSIKGTEFSVIGKGNKERHVYMTEACKYAIDSYLKVRPDIEDENALFLSNRKNRMSNRAIQHMIEKHLKIAGFDTTRYSTHKLRHTAATLMYREGVDIRTLQKVLGHTSIATTQIYTHVADDNVKRAIDVNPLSNIKIDNN</sequence>
<dbReference type="InterPro" id="IPR010998">
    <property type="entry name" value="Integrase_recombinase_N"/>
</dbReference>
<dbReference type="GO" id="GO:0006310">
    <property type="term" value="P:DNA recombination"/>
    <property type="evidence" value="ECO:0007669"/>
    <property type="project" value="UniProtKB-KW"/>
</dbReference>
<dbReference type="Gene3D" id="1.10.150.130">
    <property type="match status" value="1"/>
</dbReference>
<dbReference type="InterPro" id="IPR002104">
    <property type="entry name" value="Integrase_catalytic"/>
</dbReference>
<dbReference type="EMBL" id="SCFR01000027">
    <property type="protein sequence ID" value="TFF64934.1"/>
    <property type="molecule type" value="Genomic_DNA"/>
</dbReference>
<feature type="domain" description="Tyr recombinase" evidence="10">
    <location>
        <begin position="133"/>
        <end position="313"/>
    </location>
</feature>
<dbReference type="RefSeq" id="WP_134710672.1">
    <property type="nucleotide sequence ID" value="NZ_CP119081.1"/>
</dbReference>
<dbReference type="Pfam" id="PF00589">
    <property type="entry name" value="Phage_integrase"/>
    <property type="match status" value="1"/>
</dbReference>
<evidence type="ECO:0000313" key="13">
    <source>
        <dbReference type="Proteomes" id="UP000297454"/>
    </source>
</evidence>
<dbReference type="PANTHER" id="PTHR30349:SF77">
    <property type="entry name" value="TYROSINE RECOMBINASE XERC"/>
    <property type="match status" value="1"/>
</dbReference>
<feature type="domain" description="Core-binding (CB)" evidence="11">
    <location>
        <begin position="4"/>
        <end position="111"/>
    </location>
</feature>
<dbReference type="GO" id="GO:0051301">
    <property type="term" value="P:cell division"/>
    <property type="evidence" value="ECO:0007669"/>
    <property type="project" value="UniProtKB-KW"/>
</dbReference>
<dbReference type="GO" id="GO:0005737">
    <property type="term" value="C:cytoplasm"/>
    <property type="evidence" value="ECO:0007669"/>
    <property type="project" value="UniProtKB-SubCell"/>
</dbReference>
<dbReference type="InterPro" id="IPR004107">
    <property type="entry name" value="Integrase_SAM-like_N"/>
</dbReference>
<keyword evidence="5" id="KW-0229">DNA integration</keyword>
<proteinExistence type="predicted"/>
<evidence type="ECO:0000256" key="3">
    <source>
        <dbReference type="ARBA" id="ARBA00022618"/>
    </source>
</evidence>
<evidence type="ECO:0000256" key="9">
    <source>
        <dbReference type="PROSITE-ProRule" id="PRU01248"/>
    </source>
</evidence>
<evidence type="ECO:0000259" key="11">
    <source>
        <dbReference type="PROSITE" id="PS51900"/>
    </source>
</evidence>
<evidence type="ECO:0000256" key="4">
    <source>
        <dbReference type="ARBA" id="ARBA00022829"/>
    </source>
</evidence>
<evidence type="ECO:0000256" key="6">
    <source>
        <dbReference type="ARBA" id="ARBA00023125"/>
    </source>
</evidence>
<protein>
    <submittedName>
        <fullName evidence="12">Tyrosine recombinase XerC</fullName>
    </submittedName>
</protein>
<dbReference type="PROSITE" id="PS51898">
    <property type="entry name" value="TYR_RECOMBINASE"/>
    <property type="match status" value="1"/>
</dbReference>
<evidence type="ECO:0000313" key="12">
    <source>
        <dbReference type="EMBL" id="TFF64934.1"/>
    </source>
</evidence>
<dbReference type="GO" id="GO:0003677">
    <property type="term" value="F:DNA binding"/>
    <property type="evidence" value="ECO:0007669"/>
    <property type="project" value="UniProtKB-UniRule"/>
</dbReference>
<dbReference type="InterPro" id="IPR011010">
    <property type="entry name" value="DNA_brk_join_enz"/>
</dbReference>
<dbReference type="InterPro" id="IPR050090">
    <property type="entry name" value="Tyrosine_recombinase_XerCD"/>
</dbReference>
<evidence type="ECO:0000256" key="1">
    <source>
        <dbReference type="ARBA" id="ARBA00004496"/>
    </source>
</evidence>
<organism evidence="12 13">
    <name type="scientific">Helcococcus ovis</name>
    <dbReference type="NCBI Taxonomy" id="72026"/>
    <lineage>
        <taxon>Bacteria</taxon>
        <taxon>Bacillati</taxon>
        <taxon>Bacillota</taxon>
        <taxon>Tissierellia</taxon>
        <taxon>Tissierellales</taxon>
        <taxon>Peptoniphilaceae</taxon>
        <taxon>Helcococcus</taxon>
    </lineage>
</organism>
<dbReference type="PROSITE" id="PS51900">
    <property type="entry name" value="CB"/>
    <property type="match status" value="1"/>
</dbReference>
<keyword evidence="8" id="KW-0131">Cell cycle</keyword>
<comment type="subcellular location">
    <subcellularLocation>
        <location evidence="1">Cytoplasm</location>
    </subcellularLocation>
</comment>
<accession>A0A4R9C038</accession>
<gene>
    <name evidence="12" type="ORF">EQF91_07015</name>
</gene>
<keyword evidence="3" id="KW-0132">Cell division</keyword>
<dbReference type="OrthoDB" id="283809at2"/>
<name>A0A4R9C038_9FIRM</name>
<evidence type="ECO:0000256" key="2">
    <source>
        <dbReference type="ARBA" id="ARBA00022490"/>
    </source>
</evidence>
<dbReference type="Proteomes" id="UP000297454">
    <property type="component" value="Unassembled WGS sequence"/>
</dbReference>
<evidence type="ECO:0000256" key="8">
    <source>
        <dbReference type="ARBA" id="ARBA00023306"/>
    </source>
</evidence>
<dbReference type="GeneID" id="97030906"/>
<comment type="caution">
    <text evidence="12">The sequence shown here is derived from an EMBL/GenBank/DDBJ whole genome shotgun (WGS) entry which is preliminary data.</text>
</comment>
<dbReference type="PANTHER" id="PTHR30349">
    <property type="entry name" value="PHAGE INTEGRASE-RELATED"/>
    <property type="match status" value="1"/>
</dbReference>
<keyword evidence="7" id="KW-0233">DNA recombination</keyword>